<gene>
    <name evidence="2" type="ORF">GJW-30_1_03354</name>
</gene>
<name>A0A0S3PY49_9BRAD</name>
<evidence type="ECO:0000256" key="1">
    <source>
        <dbReference type="SAM" id="SignalP"/>
    </source>
</evidence>
<accession>A0A0S3PY49</accession>
<feature type="signal peptide" evidence="1">
    <location>
        <begin position="1"/>
        <end position="20"/>
    </location>
</feature>
<dbReference type="OrthoDB" id="8139144at2"/>
<dbReference type="EMBL" id="AP014946">
    <property type="protein sequence ID" value="BAT60804.1"/>
    <property type="molecule type" value="Genomic_DNA"/>
</dbReference>
<keyword evidence="3" id="KW-1185">Reference proteome</keyword>
<dbReference type="Proteomes" id="UP000236884">
    <property type="component" value="Chromosome"/>
</dbReference>
<organism evidence="2 3">
    <name type="scientific">Variibacter gotjawalensis</name>
    <dbReference type="NCBI Taxonomy" id="1333996"/>
    <lineage>
        <taxon>Bacteria</taxon>
        <taxon>Pseudomonadati</taxon>
        <taxon>Pseudomonadota</taxon>
        <taxon>Alphaproteobacteria</taxon>
        <taxon>Hyphomicrobiales</taxon>
        <taxon>Nitrobacteraceae</taxon>
        <taxon>Variibacter</taxon>
    </lineage>
</organism>
<keyword evidence="1" id="KW-0732">Signal</keyword>
<evidence type="ECO:0000313" key="2">
    <source>
        <dbReference type="EMBL" id="BAT60804.1"/>
    </source>
</evidence>
<dbReference type="KEGG" id="vgo:GJW-30_1_03354"/>
<reference evidence="2 3" key="1">
    <citation type="submission" date="2015-08" db="EMBL/GenBank/DDBJ databases">
        <title>Investigation of the bacterial diversity of lava forest soil.</title>
        <authorList>
            <person name="Lee J.S."/>
        </authorList>
    </citation>
    <scope>NUCLEOTIDE SEQUENCE [LARGE SCALE GENOMIC DNA]</scope>
    <source>
        <strain evidence="2 3">GJW-30</strain>
    </source>
</reference>
<feature type="chain" id="PRO_5006615975" description="Cysteine rich repeat protein" evidence="1">
    <location>
        <begin position="21"/>
        <end position="78"/>
    </location>
</feature>
<dbReference type="AlphaFoldDB" id="A0A0S3PY49"/>
<dbReference type="RefSeq" id="WP_096357339.1">
    <property type="nucleotide sequence ID" value="NZ_AP014946.1"/>
</dbReference>
<sequence>MLRTGFILAGAFALSLSVIADASAQRGSQTEQDACARDVTKLCRKVMDQGDMIVLGCLKQNRAKLSKACAKVLTDNGQ</sequence>
<evidence type="ECO:0000313" key="3">
    <source>
        <dbReference type="Proteomes" id="UP000236884"/>
    </source>
</evidence>
<proteinExistence type="predicted"/>
<evidence type="ECO:0008006" key="4">
    <source>
        <dbReference type="Google" id="ProtNLM"/>
    </source>
</evidence>
<protein>
    <recommendedName>
        <fullName evidence="4">Cysteine rich repeat protein</fullName>
    </recommendedName>
</protein>